<dbReference type="EMBL" id="JBGBPQ010000005">
    <property type="protein sequence ID" value="KAL1524753.1"/>
    <property type="molecule type" value="Genomic_DNA"/>
</dbReference>
<evidence type="ECO:0000313" key="2">
    <source>
        <dbReference type="Proteomes" id="UP001515480"/>
    </source>
</evidence>
<name>A0AB34JV07_PRYPA</name>
<reference evidence="1 2" key="1">
    <citation type="journal article" date="2024" name="Science">
        <title>Giant polyketide synthase enzymes in the biosynthesis of giant marine polyether toxins.</title>
        <authorList>
            <person name="Fallon T.R."/>
            <person name="Shende V.V."/>
            <person name="Wierzbicki I.H."/>
            <person name="Pendleton A.L."/>
            <person name="Watervoot N.F."/>
            <person name="Auber R.P."/>
            <person name="Gonzalez D.J."/>
            <person name="Wisecaver J.H."/>
            <person name="Moore B.S."/>
        </authorList>
    </citation>
    <scope>NUCLEOTIDE SEQUENCE [LARGE SCALE GENOMIC DNA]</scope>
    <source>
        <strain evidence="1 2">12B1</strain>
    </source>
</reference>
<gene>
    <name evidence="1" type="ORF">AB1Y20_019636</name>
</gene>
<dbReference type="Proteomes" id="UP001515480">
    <property type="component" value="Unassembled WGS sequence"/>
</dbReference>
<organism evidence="1 2">
    <name type="scientific">Prymnesium parvum</name>
    <name type="common">Toxic golden alga</name>
    <dbReference type="NCBI Taxonomy" id="97485"/>
    <lineage>
        <taxon>Eukaryota</taxon>
        <taxon>Haptista</taxon>
        <taxon>Haptophyta</taxon>
        <taxon>Prymnesiophyceae</taxon>
        <taxon>Prymnesiales</taxon>
        <taxon>Prymnesiaceae</taxon>
        <taxon>Prymnesium</taxon>
    </lineage>
</organism>
<evidence type="ECO:0000313" key="1">
    <source>
        <dbReference type="EMBL" id="KAL1524753.1"/>
    </source>
</evidence>
<keyword evidence="2" id="KW-1185">Reference proteome</keyword>
<protein>
    <submittedName>
        <fullName evidence="1">Uncharacterized protein</fullName>
    </submittedName>
</protein>
<accession>A0AB34JV07</accession>
<proteinExistence type="predicted"/>
<comment type="caution">
    <text evidence="1">The sequence shown here is derived from an EMBL/GenBank/DDBJ whole genome shotgun (WGS) entry which is preliminary data.</text>
</comment>
<dbReference type="AlphaFoldDB" id="A0AB34JV07"/>
<sequence>MCAVASRSTSFICHRVNFFKAMLMEQMLLLIIRATGPYSPGKLATRHLALSEARQLKQVIIDVYEEDLPGYHFTTL</sequence>